<evidence type="ECO:0000256" key="2">
    <source>
        <dbReference type="SAM" id="Phobius"/>
    </source>
</evidence>
<evidence type="ECO:0000313" key="3">
    <source>
        <dbReference type="EMBL" id="MBB3703297.1"/>
    </source>
</evidence>
<evidence type="ECO:0000313" key="4">
    <source>
        <dbReference type="Proteomes" id="UP000541425"/>
    </source>
</evidence>
<evidence type="ECO:0008006" key="5">
    <source>
        <dbReference type="Google" id="ProtNLM"/>
    </source>
</evidence>
<comment type="caution">
    <text evidence="3">The sequence shown here is derived from an EMBL/GenBank/DDBJ whole genome shotgun (WGS) entry which is preliminary data.</text>
</comment>
<dbReference type="Proteomes" id="UP000541425">
    <property type="component" value="Unassembled WGS sequence"/>
</dbReference>
<dbReference type="Pfam" id="PF19579">
    <property type="entry name" value="FtsL_2"/>
    <property type="match status" value="1"/>
</dbReference>
<evidence type="ECO:0000256" key="1">
    <source>
        <dbReference type="SAM" id="MobiDB-lite"/>
    </source>
</evidence>
<keyword evidence="2" id="KW-1133">Transmembrane helix</keyword>
<feature type="region of interest" description="Disordered" evidence="1">
    <location>
        <begin position="1"/>
        <end position="36"/>
    </location>
</feature>
<dbReference type="AlphaFoldDB" id="A0A7W5UKR3"/>
<accession>A0A7W5UKR3</accession>
<dbReference type="EMBL" id="JACICA010000010">
    <property type="protein sequence ID" value="MBB3703297.1"/>
    <property type="molecule type" value="Genomic_DNA"/>
</dbReference>
<protein>
    <recommendedName>
        <fullName evidence="5">Cell division protein FtsL</fullName>
    </recommendedName>
</protein>
<organism evidence="3 4">
    <name type="scientific">Alloprevotella rava</name>
    <dbReference type="NCBI Taxonomy" id="671218"/>
    <lineage>
        <taxon>Bacteria</taxon>
        <taxon>Pseudomonadati</taxon>
        <taxon>Bacteroidota</taxon>
        <taxon>Bacteroidia</taxon>
        <taxon>Bacteroidales</taxon>
        <taxon>Prevotellaceae</taxon>
        <taxon>Alloprevotella</taxon>
    </lineage>
</organism>
<feature type="transmembrane region" description="Helical" evidence="2">
    <location>
        <begin position="77"/>
        <end position="96"/>
    </location>
</feature>
<proteinExistence type="predicted"/>
<sequence>MSNDKDMQQKKEQSLDAETLREERKQREEKEDRAADVEARKVLRTLTSEKDDEHTNVSLRTVLGGDILASGWFRRQFWFIVLIVVMCIFYISNRYACQKEMIESTKLEDTLLDRRYKALTISSQLKELTRPSVVEEHLSDTTLKVSTDPIYSLPVTGEDTAQ</sequence>
<name>A0A7W5UKR3_9BACT</name>
<keyword evidence="2" id="KW-0472">Membrane</keyword>
<reference evidence="3 4" key="1">
    <citation type="submission" date="2020-08" db="EMBL/GenBank/DDBJ databases">
        <title>Genomic Encyclopedia of Type Strains, Phase IV (KMG-IV): sequencing the most valuable type-strain genomes for metagenomic binning, comparative biology and taxonomic classification.</title>
        <authorList>
            <person name="Goeker M."/>
        </authorList>
    </citation>
    <scope>NUCLEOTIDE SEQUENCE [LARGE SCALE GENOMIC DNA]</scope>
    <source>
        <strain evidence="3 4">DSM 22548</strain>
    </source>
</reference>
<keyword evidence="2" id="KW-0812">Transmembrane</keyword>
<dbReference type="InterPro" id="IPR045755">
    <property type="entry name" value="FtsL-like"/>
</dbReference>
<gene>
    <name evidence="3" type="ORF">FHS60_001779</name>
</gene>
<dbReference type="RefSeq" id="WP_009347767.1">
    <property type="nucleotide sequence ID" value="NZ_JACICA010000010.1"/>
</dbReference>